<evidence type="ECO:0000256" key="1">
    <source>
        <dbReference type="SAM" id="Coils"/>
    </source>
</evidence>
<keyword evidence="4" id="KW-1185">Reference proteome</keyword>
<dbReference type="Proteomes" id="UP000198924">
    <property type="component" value="Unassembled WGS sequence"/>
</dbReference>
<accession>A0A1I3YJ19</accession>
<sequence length="154" mass="17938">MKKLIFLILLLPIVAIANPMMDKDVPPPHSDNKMPPPAMHMLARPDDVGFFLHNLNLTSDQNAKILMLVEKERDLMEEDRDKARKVRRDIEELTLSDDFDKEKLEKLVDQSLTIHKRYALKKAEFSHELYSVLDEQQRQALKLKMLSFNTPFPG</sequence>
<reference evidence="4" key="1">
    <citation type="submission" date="2016-10" db="EMBL/GenBank/DDBJ databases">
        <authorList>
            <person name="Varghese N."/>
            <person name="Submissions S."/>
        </authorList>
    </citation>
    <scope>NUCLEOTIDE SEQUENCE [LARGE SCALE GENOMIC DNA]</scope>
    <source>
        <strain evidence="4">DSM 11578</strain>
    </source>
</reference>
<evidence type="ECO:0000313" key="4">
    <source>
        <dbReference type="Proteomes" id="UP000198924"/>
    </source>
</evidence>
<dbReference type="OrthoDB" id="5648654at2"/>
<dbReference type="STRING" id="45496.SAMN04488079_10893"/>
<feature type="coiled-coil region" evidence="1">
    <location>
        <begin position="66"/>
        <end position="96"/>
    </location>
</feature>
<dbReference type="Pfam" id="PF07813">
    <property type="entry name" value="LTXXQ"/>
    <property type="match status" value="1"/>
</dbReference>
<dbReference type="EMBL" id="FOSH01000008">
    <property type="protein sequence ID" value="SFK31822.1"/>
    <property type="molecule type" value="Genomic_DNA"/>
</dbReference>
<keyword evidence="2" id="KW-0732">Signal</keyword>
<dbReference type="Gene3D" id="1.20.120.1490">
    <property type="match status" value="1"/>
</dbReference>
<dbReference type="AlphaFoldDB" id="A0A1I3YJ19"/>
<dbReference type="RefSeq" id="WP_091713448.1">
    <property type="nucleotide sequence ID" value="NZ_FOSH01000008.1"/>
</dbReference>
<proteinExistence type="predicted"/>
<evidence type="ECO:0000313" key="3">
    <source>
        <dbReference type="EMBL" id="SFK31822.1"/>
    </source>
</evidence>
<feature type="signal peptide" evidence="2">
    <location>
        <begin position="1"/>
        <end position="17"/>
    </location>
</feature>
<feature type="chain" id="PRO_5011756434" evidence="2">
    <location>
        <begin position="18"/>
        <end position="154"/>
    </location>
</feature>
<keyword evidence="1" id="KW-0175">Coiled coil</keyword>
<dbReference type="InterPro" id="IPR012899">
    <property type="entry name" value="LTXXQ"/>
</dbReference>
<protein>
    <submittedName>
        <fullName evidence="3">Protein refolding chaperone Spy/CpxP family</fullName>
    </submittedName>
</protein>
<evidence type="ECO:0000256" key="2">
    <source>
        <dbReference type="SAM" id="SignalP"/>
    </source>
</evidence>
<organism evidence="3 4">
    <name type="scientific">Methylophaga sulfidovorans</name>
    <dbReference type="NCBI Taxonomy" id="45496"/>
    <lineage>
        <taxon>Bacteria</taxon>
        <taxon>Pseudomonadati</taxon>
        <taxon>Pseudomonadota</taxon>
        <taxon>Gammaproteobacteria</taxon>
        <taxon>Thiotrichales</taxon>
        <taxon>Piscirickettsiaceae</taxon>
        <taxon>Methylophaga</taxon>
    </lineage>
</organism>
<name>A0A1I3YJ19_9GAMM</name>
<gene>
    <name evidence="3" type="ORF">SAMN04488079_10893</name>
</gene>
<dbReference type="GO" id="GO:0042597">
    <property type="term" value="C:periplasmic space"/>
    <property type="evidence" value="ECO:0007669"/>
    <property type="project" value="InterPro"/>
</dbReference>